<dbReference type="PROSITE" id="PS50268">
    <property type="entry name" value="CADHERIN_2"/>
    <property type="match status" value="14"/>
</dbReference>
<feature type="transmembrane region" description="Helical" evidence="13">
    <location>
        <begin position="1900"/>
        <end position="1924"/>
    </location>
</feature>
<evidence type="ECO:0000256" key="11">
    <source>
        <dbReference type="ARBA" id="ARBA00059331"/>
    </source>
</evidence>
<dbReference type="GO" id="GO:0048731">
    <property type="term" value="P:system development"/>
    <property type="evidence" value="ECO:0007669"/>
    <property type="project" value="UniProtKB-ARBA"/>
</dbReference>
<feature type="domain" description="Cadherin" evidence="14">
    <location>
        <begin position="710"/>
        <end position="831"/>
    </location>
</feature>
<evidence type="ECO:0000256" key="7">
    <source>
        <dbReference type="ARBA" id="ARBA00022889"/>
    </source>
</evidence>
<evidence type="ECO:0000256" key="13">
    <source>
        <dbReference type="SAM" id="Phobius"/>
    </source>
</evidence>
<evidence type="ECO:0000256" key="3">
    <source>
        <dbReference type="ARBA" id="ARBA00022692"/>
    </source>
</evidence>
<proteinExistence type="predicted"/>
<feature type="domain" description="Cadherin" evidence="14">
    <location>
        <begin position="1527"/>
        <end position="1679"/>
    </location>
</feature>
<feature type="domain" description="Cadherin" evidence="14">
    <location>
        <begin position="1393"/>
        <end position="1500"/>
    </location>
</feature>
<name>A0A1B0FFV2_GLOMM</name>
<dbReference type="SUPFAM" id="SSF49313">
    <property type="entry name" value="Cadherin-like"/>
    <property type="match status" value="14"/>
</dbReference>
<dbReference type="GO" id="GO:0007156">
    <property type="term" value="P:homophilic cell adhesion via plasma membrane adhesion molecules"/>
    <property type="evidence" value="ECO:0007669"/>
    <property type="project" value="InterPro"/>
</dbReference>
<dbReference type="Gene3D" id="2.60.40.60">
    <property type="entry name" value="Cadherins"/>
    <property type="match status" value="14"/>
</dbReference>
<keyword evidence="9 13" id="KW-0472">Membrane</keyword>
<dbReference type="PANTHER" id="PTHR24025">
    <property type="entry name" value="DESMOGLEIN FAMILY MEMBER"/>
    <property type="match status" value="1"/>
</dbReference>
<dbReference type="Proteomes" id="UP000092444">
    <property type="component" value="Unassembled WGS sequence"/>
</dbReference>
<dbReference type="FunFam" id="2.60.40.60:FF:000306">
    <property type="entry name" value="Cadherin 23"/>
    <property type="match status" value="1"/>
</dbReference>
<comment type="subcellular location">
    <subcellularLocation>
        <location evidence="1">Cell membrane</location>
        <topology evidence="1">Single-pass type I membrane protein</topology>
    </subcellularLocation>
</comment>
<dbReference type="PRINTS" id="PR00205">
    <property type="entry name" value="CADHERIN"/>
</dbReference>
<dbReference type="GO" id="GO:0001736">
    <property type="term" value="P:establishment of planar polarity"/>
    <property type="evidence" value="ECO:0007669"/>
    <property type="project" value="UniProtKB-ARBA"/>
</dbReference>
<keyword evidence="16" id="KW-1185">Reference proteome</keyword>
<dbReference type="PhylomeDB" id="A0A1B0FFV2"/>
<protein>
    <recommendedName>
        <fullName evidence="14">Cadherin domain-containing protein</fullName>
    </recommendedName>
</protein>
<evidence type="ECO:0000256" key="6">
    <source>
        <dbReference type="ARBA" id="ARBA00022837"/>
    </source>
</evidence>
<feature type="domain" description="Cadherin" evidence="14">
    <location>
        <begin position="482"/>
        <end position="598"/>
    </location>
</feature>
<comment type="function">
    <text evidence="11">Cadherins are calcium-dependent cell adhesion proteins. They preferentially interact with themselves in a homophilic manner in connecting cells.</text>
</comment>
<keyword evidence="10" id="KW-0325">Glycoprotein</keyword>
<evidence type="ECO:0000256" key="9">
    <source>
        <dbReference type="ARBA" id="ARBA00023136"/>
    </source>
</evidence>
<dbReference type="GO" id="GO:0008104">
    <property type="term" value="P:intracellular protein localization"/>
    <property type="evidence" value="ECO:0007669"/>
    <property type="project" value="UniProtKB-ARBA"/>
</dbReference>
<dbReference type="FunFam" id="2.60.40.60:FF:000382">
    <property type="entry name" value="Cadherin 23"/>
    <property type="match status" value="1"/>
</dbReference>
<dbReference type="Pfam" id="PF00028">
    <property type="entry name" value="Cadherin"/>
    <property type="match status" value="9"/>
</dbReference>
<dbReference type="FunFam" id="2.60.40.60:FF:000168">
    <property type="entry name" value="Cadherin-related family member 2"/>
    <property type="match status" value="1"/>
</dbReference>
<dbReference type="CDD" id="cd11304">
    <property type="entry name" value="Cadherin_repeat"/>
    <property type="match status" value="13"/>
</dbReference>
<dbReference type="EnsemblMetazoa" id="GMOY002519-RA">
    <property type="protein sequence ID" value="GMOY002519-PA"/>
    <property type="gene ID" value="GMOY002519"/>
</dbReference>
<accession>A0A1B0FFV2</accession>
<keyword evidence="8 13" id="KW-1133">Transmembrane helix</keyword>
<dbReference type="PROSITE" id="PS00232">
    <property type="entry name" value="CADHERIN_1"/>
    <property type="match status" value="8"/>
</dbReference>
<feature type="domain" description="Cadherin" evidence="14">
    <location>
        <begin position="1066"/>
        <end position="1169"/>
    </location>
</feature>
<dbReference type="FunFam" id="2.60.40.60:FF:000344">
    <property type="entry name" value="Cadherin 2"/>
    <property type="match status" value="1"/>
</dbReference>
<feature type="domain" description="Cadherin" evidence="14">
    <location>
        <begin position="1680"/>
        <end position="1794"/>
    </location>
</feature>
<feature type="domain" description="Cadherin" evidence="14">
    <location>
        <begin position="1170"/>
        <end position="1280"/>
    </location>
</feature>
<dbReference type="PANTHER" id="PTHR24025:SF23">
    <property type="entry name" value="NEURAL-CADHERIN"/>
    <property type="match status" value="1"/>
</dbReference>
<evidence type="ECO:0000256" key="5">
    <source>
        <dbReference type="ARBA" id="ARBA00022737"/>
    </source>
</evidence>
<feature type="domain" description="Cadherin" evidence="14">
    <location>
        <begin position="832"/>
        <end position="944"/>
    </location>
</feature>
<keyword evidence="2" id="KW-1003">Cell membrane</keyword>
<feature type="domain" description="Cadherin" evidence="14">
    <location>
        <begin position="954"/>
        <end position="1065"/>
    </location>
</feature>
<dbReference type="GO" id="GO:0048513">
    <property type="term" value="P:animal organ development"/>
    <property type="evidence" value="ECO:0007669"/>
    <property type="project" value="UniProtKB-ARBA"/>
</dbReference>
<dbReference type="GO" id="GO:0005911">
    <property type="term" value="C:cell-cell junction"/>
    <property type="evidence" value="ECO:0007669"/>
    <property type="project" value="TreeGrafter"/>
</dbReference>
<dbReference type="GO" id="GO:0007163">
    <property type="term" value="P:establishment or maintenance of cell polarity"/>
    <property type="evidence" value="ECO:0007669"/>
    <property type="project" value="UniProtKB-ARBA"/>
</dbReference>
<dbReference type="VEuPathDB" id="VectorBase:GMOY002519"/>
<feature type="domain" description="Cadherin" evidence="14">
    <location>
        <begin position="255"/>
        <end position="363"/>
    </location>
</feature>
<feature type="domain" description="Cadherin" evidence="14">
    <location>
        <begin position="1290"/>
        <end position="1390"/>
    </location>
</feature>
<reference evidence="15" key="1">
    <citation type="submission" date="2020-05" db="UniProtKB">
        <authorList>
            <consortium name="EnsemblMetazoa"/>
        </authorList>
    </citation>
    <scope>IDENTIFICATION</scope>
    <source>
        <strain evidence="15">Yale</strain>
    </source>
</reference>
<evidence type="ECO:0000256" key="8">
    <source>
        <dbReference type="ARBA" id="ARBA00022989"/>
    </source>
</evidence>
<keyword evidence="7" id="KW-0130">Cell adhesion</keyword>
<evidence type="ECO:0000313" key="16">
    <source>
        <dbReference type="Proteomes" id="UP000092444"/>
    </source>
</evidence>
<feature type="domain" description="Cadherin" evidence="14">
    <location>
        <begin position="599"/>
        <end position="709"/>
    </location>
</feature>
<dbReference type="SMART" id="SM00112">
    <property type="entry name" value="CA"/>
    <property type="match status" value="14"/>
</dbReference>
<sequence length="2051" mass="232663">MGVLVGLGDRKLRRTKNKIFCLRASLCLDFFCNSLVGVLYFNNFSFFTSFQEIKDSRGTCYILLSFLYVTSKTFTYYIMDSYEVRELGNCKELPHTVVPDTNRHRVRLKSNKSSTWERMQSVLMFSVMITIVAPAYSNKPPRFVIDGQSEIVLRLKESPETQVGNLIYTLKGYDPDNDTLTFDKRATPDSGVIRIENNGTTEALVYLAKELDRETQDEYSIVLTLSDNHFNDYNYVTQSFLLLVEDINDNSPIFLPYQSTIEIPEDSQPDILTALEAVDADEGAYGQVVYYLQELEGDNDVFAISTYQGKGILRLTGALDYESKSLYQLRILAIDRANYGPVNTGTAAILIKIRDVEDQPPEFVKVQPVARIPEDAAVGTKVMRVLCVDGDRGINNPIVYELEDNELFAIERHTGWIYTTQLLDRENINNQVNGAYILKITASELGPEFSGTTFPPPLPSSQVRTEVTVIISDVNDEIPTFGQSFYRCEINENSQANTPLNFLDAEVKNFIYDHDVGNNGTFRLFLDPQNDLFEIIPAVAVNEANFMLRVNNSKALDFEIMKEINFTLFAREMDEPNRYSSAHVQIIIRDQNDNFPEFSQAIYTVSLMENSDVGTAIAKMQATDKDSQDFGTCGIRYRHLRGGVAHLLHLDPITGVITIKKAGGSAFDREFMTQHYLTVEAIDNLGEGNRNTAQLIINIEDVNDNAPIFLHRQYETTLLENERDFEHPLQLEARDIDLNGTENSQITYEIVEGMYLSHFYIDPNKGSIKLLKAFDYEELVEHKSRQGRTMGEGLLETHLLVRARDSGIPMLSTVVPVMIYVKDINDNPPIFQKKFYSRSIVEDLPSGSSILQISAIDRDGSAPNNVIVYRIQAGAGDKFVINSETGELSVAHGASLDPDLTEAKTTHYTITVLAIDGGIGNSRLMNSATVNITIKDVNNKVPVLGELPLLHTGENVAVGTELYRIQAHDLDENPILRYKINARNSEARNEDGIFIQQNEYDYVSAFDLDPINGRLQTAKLIDREKVEHIKLAIMVEDLAAVNGQQLTEGILSLHILDENDNNPKFKEPFYKRSITENSKNGVQIAQLKAYDNDKNRTITYSLEGNPLITQLVHLNVQSGELVVASKIDHEQFQWLNFSVRATDSGLPPRSTLVDVYVTVLDENDNNPYFLSGSKNYTISESANIGTRLGTVYAGDSDSGDFGKITYLLDRISSQGKFSIDADTGVLSVVDKLDRETKDFYMLVIEAWDNYQFGFSAGESRNAFKQVFVTILDENDNAPQIDKEFSECVFITEYHELNEKIVTIKGSDNDDPQTPNGRLEFHITKGNAEELFELRQIDAWTADIYARFSLRNRYGNHSMLIRIHDLGVPSNFISKTLDICISDYNDHAPTFVQPLRNSTVRIPENITIGSLVLQVLATDDDVGLNALIKYRLKPDPLGSYKLFELDSESGNLYIKQPLDRNKQKIHEIRIEAYDQGLPTSLAADLDLIVYVRKVNEYEPQFIVDEIYVNFTEHTDPGVERVELPATIDKDEVDDLDDPPSHVCYSVIYGNEQEYFHLDPETHVLVTTKELDRELQSTYSLYVKASTSCTSDQNTLKGKQNKIEIEIDQKSEKTHYRTQQTSLHKPEIYNRYKHSRTIRSLRSEEAATFNNASVRELFKADSTVVRVEIHVLDINDNPPKFRSKIFTGGITTNADFGARFMRVEATDLDEGENAKITYYQVGEIRQTLSEGLENVRNSPFLVDRETGEIQLNFDPQKDMKGYFDFMVLANDSVGMKDVARVFIYLLREDQKVRFVFRLQTDELRDRVHEFKETLSNITATIVNIDEIKVHENRDGSVDKTKTDLYMHLVSKMDNSIYEVAEVLNLIDGHIESLDKLFKDLNVLDTQAAEAQLLTSELQANAMFVWLVFTNLFLATLLIVTLILCISQRTDYKRQLRAAEVNIFRNSSLSLRNTAETITRVPNTNKHSLQGSNPMWLKGYENEWFKAEENLSRSDRDSLDDNFLAIANQDSGRASAKLFQQTNDLNRHFNVCNHIDKLTNNAHMLARKLETTEL</sequence>
<dbReference type="FunFam" id="2.60.40.60:FF:000124">
    <property type="entry name" value="Cadherin-related family member 1"/>
    <property type="match status" value="1"/>
</dbReference>
<feature type="domain" description="Cadherin" evidence="14">
    <location>
        <begin position="149"/>
        <end position="254"/>
    </location>
</feature>
<dbReference type="FunFam" id="2.60.40.60:FF:000098">
    <property type="entry name" value="cadherin-23 isoform X1"/>
    <property type="match status" value="1"/>
</dbReference>
<evidence type="ECO:0000313" key="15">
    <source>
        <dbReference type="EnsemblMetazoa" id="GMOY002519-PA"/>
    </source>
</evidence>
<dbReference type="FunFam" id="2.60.40.60:FF:000345">
    <property type="entry name" value="Cadherin 2"/>
    <property type="match status" value="1"/>
</dbReference>
<dbReference type="GO" id="GO:0005509">
    <property type="term" value="F:calcium ion binding"/>
    <property type="evidence" value="ECO:0007669"/>
    <property type="project" value="UniProtKB-UniRule"/>
</dbReference>
<keyword evidence="4" id="KW-0732">Signal</keyword>
<evidence type="ECO:0000256" key="4">
    <source>
        <dbReference type="ARBA" id="ARBA00022729"/>
    </source>
</evidence>
<dbReference type="FunFam" id="2.60.40.60:FF:000118">
    <property type="entry name" value="protocadherin Fat 4"/>
    <property type="match status" value="3"/>
</dbReference>
<feature type="domain" description="Cadherin" evidence="14">
    <location>
        <begin position="364"/>
        <end position="481"/>
    </location>
</feature>
<dbReference type="InterPro" id="IPR002126">
    <property type="entry name" value="Cadherin-like_dom"/>
</dbReference>
<evidence type="ECO:0000256" key="10">
    <source>
        <dbReference type="ARBA" id="ARBA00023180"/>
    </source>
</evidence>
<keyword evidence="6 12" id="KW-0106">Calcium</keyword>
<organism evidence="15 16">
    <name type="scientific">Glossina morsitans morsitans</name>
    <name type="common">Savannah tsetse fly</name>
    <dbReference type="NCBI Taxonomy" id="37546"/>
    <lineage>
        <taxon>Eukaryota</taxon>
        <taxon>Metazoa</taxon>
        <taxon>Ecdysozoa</taxon>
        <taxon>Arthropoda</taxon>
        <taxon>Hexapoda</taxon>
        <taxon>Insecta</taxon>
        <taxon>Pterygota</taxon>
        <taxon>Neoptera</taxon>
        <taxon>Endopterygota</taxon>
        <taxon>Diptera</taxon>
        <taxon>Brachycera</taxon>
        <taxon>Muscomorpha</taxon>
        <taxon>Hippoboscoidea</taxon>
        <taxon>Glossinidae</taxon>
        <taxon>Glossina</taxon>
    </lineage>
</organism>
<dbReference type="InterPro" id="IPR020894">
    <property type="entry name" value="Cadherin_CS"/>
</dbReference>
<dbReference type="EMBL" id="CCAG010004726">
    <property type="status" value="NOT_ANNOTATED_CDS"/>
    <property type="molecule type" value="Genomic_DNA"/>
</dbReference>
<evidence type="ECO:0000256" key="12">
    <source>
        <dbReference type="PROSITE-ProRule" id="PRU00043"/>
    </source>
</evidence>
<dbReference type="InterPro" id="IPR050971">
    <property type="entry name" value="Cadherin-domain_protein"/>
</dbReference>
<feature type="transmembrane region" description="Helical" evidence="13">
    <location>
        <begin position="20"/>
        <end position="41"/>
    </location>
</feature>
<dbReference type="InterPro" id="IPR015919">
    <property type="entry name" value="Cadherin-like_sf"/>
</dbReference>
<dbReference type="STRING" id="37546.A0A1B0FFV2"/>
<evidence type="ECO:0000256" key="2">
    <source>
        <dbReference type="ARBA" id="ARBA00022475"/>
    </source>
</evidence>
<dbReference type="GO" id="GO:0005886">
    <property type="term" value="C:plasma membrane"/>
    <property type="evidence" value="ECO:0007669"/>
    <property type="project" value="UniProtKB-SubCell"/>
</dbReference>
<evidence type="ECO:0000256" key="1">
    <source>
        <dbReference type="ARBA" id="ARBA00004251"/>
    </source>
</evidence>
<dbReference type="FunFam" id="2.60.40.60:FF:000033">
    <property type="entry name" value="FAT atypical cadherin 1"/>
    <property type="match status" value="1"/>
</dbReference>
<keyword evidence="3 13" id="KW-0812">Transmembrane</keyword>
<keyword evidence="5" id="KW-0677">Repeat</keyword>
<evidence type="ECO:0000259" key="14">
    <source>
        <dbReference type="PROSITE" id="PS50268"/>
    </source>
</evidence>